<dbReference type="InterPro" id="IPR035914">
    <property type="entry name" value="Sperma_CUB_dom_sf"/>
</dbReference>
<dbReference type="SUPFAM" id="SSF49854">
    <property type="entry name" value="Spermadhesin, CUB domain"/>
    <property type="match status" value="1"/>
</dbReference>
<name>A0AAV4W7Y0_CAEEX</name>
<protein>
    <submittedName>
        <fullName evidence="1">Uncharacterized protein</fullName>
    </submittedName>
</protein>
<comment type="caution">
    <text evidence="1">The sequence shown here is derived from an EMBL/GenBank/DDBJ whole genome shotgun (WGS) entry which is preliminary data.</text>
</comment>
<keyword evidence="2" id="KW-1185">Reference proteome</keyword>
<proteinExistence type="predicted"/>
<accession>A0AAV4W7Y0</accession>
<dbReference type="AlphaFoldDB" id="A0AAV4W7Y0"/>
<gene>
    <name evidence="1" type="ORF">CEXT_721101</name>
</gene>
<dbReference type="Proteomes" id="UP001054945">
    <property type="component" value="Unassembled WGS sequence"/>
</dbReference>
<dbReference type="EMBL" id="BPLR01015809">
    <property type="protein sequence ID" value="GIY78847.1"/>
    <property type="molecule type" value="Genomic_DNA"/>
</dbReference>
<sequence>MNDNSISVVFGNNCHIENTLSGEISDVTGGGGSTKCWMIPVPAGKFIHLKIIDIDSEKTCDKAYLKISVVETPEDYILCSKDSNKNPIAALKNVTVTHIVVSSGWLIEDIFLKLYFKF</sequence>
<evidence type="ECO:0000313" key="2">
    <source>
        <dbReference type="Proteomes" id="UP001054945"/>
    </source>
</evidence>
<organism evidence="1 2">
    <name type="scientific">Caerostris extrusa</name>
    <name type="common">Bark spider</name>
    <name type="synonym">Caerostris bankana</name>
    <dbReference type="NCBI Taxonomy" id="172846"/>
    <lineage>
        <taxon>Eukaryota</taxon>
        <taxon>Metazoa</taxon>
        <taxon>Ecdysozoa</taxon>
        <taxon>Arthropoda</taxon>
        <taxon>Chelicerata</taxon>
        <taxon>Arachnida</taxon>
        <taxon>Araneae</taxon>
        <taxon>Araneomorphae</taxon>
        <taxon>Entelegynae</taxon>
        <taxon>Araneoidea</taxon>
        <taxon>Araneidae</taxon>
        <taxon>Caerostris</taxon>
    </lineage>
</organism>
<evidence type="ECO:0000313" key="1">
    <source>
        <dbReference type="EMBL" id="GIY78847.1"/>
    </source>
</evidence>
<reference evidence="1 2" key="1">
    <citation type="submission" date="2021-06" db="EMBL/GenBank/DDBJ databases">
        <title>Caerostris extrusa draft genome.</title>
        <authorList>
            <person name="Kono N."/>
            <person name="Arakawa K."/>
        </authorList>
    </citation>
    <scope>NUCLEOTIDE SEQUENCE [LARGE SCALE GENOMIC DNA]</scope>
</reference>